<organism evidence="1 2">
    <name type="scientific">Cuscuta epithymum</name>
    <dbReference type="NCBI Taxonomy" id="186058"/>
    <lineage>
        <taxon>Eukaryota</taxon>
        <taxon>Viridiplantae</taxon>
        <taxon>Streptophyta</taxon>
        <taxon>Embryophyta</taxon>
        <taxon>Tracheophyta</taxon>
        <taxon>Spermatophyta</taxon>
        <taxon>Magnoliopsida</taxon>
        <taxon>eudicotyledons</taxon>
        <taxon>Gunneridae</taxon>
        <taxon>Pentapetalae</taxon>
        <taxon>asterids</taxon>
        <taxon>lamiids</taxon>
        <taxon>Solanales</taxon>
        <taxon>Convolvulaceae</taxon>
        <taxon>Cuscuteae</taxon>
        <taxon>Cuscuta</taxon>
        <taxon>Cuscuta subgen. Cuscuta</taxon>
    </lineage>
</organism>
<comment type="caution">
    <text evidence="1">The sequence shown here is derived from an EMBL/GenBank/DDBJ whole genome shotgun (WGS) entry which is preliminary data.</text>
</comment>
<dbReference type="Proteomes" id="UP001152523">
    <property type="component" value="Unassembled WGS sequence"/>
</dbReference>
<reference evidence="1" key="1">
    <citation type="submission" date="2022-07" db="EMBL/GenBank/DDBJ databases">
        <authorList>
            <person name="Macas J."/>
            <person name="Novak P."/>
            <person name="Neumann P."/>
        </authorList>
    </citation>
    <scope>NUCLEOTIDE SEQUENCE</scope>
</reference>
<proteinExistence type="predicted"/>
<evidence type="ECO:0000313" key="1">
    <source>
        <dbReference type="EMBL" id="CAH9124720.1"/>
    </source>
</evidence>
<protein>
    <submittedName>
        <fullName evidence="1">Uncharacterized protein</fullName>
    </submittedName>
</protein>
<name>A0AAV0ENA2_9ASTE</name>
<gene>
    <name evidence="1" type="ORF">CEPIT_LOCUS26195</name>
</gene>
<dbReference type="AlphaFoldDB" id="A0AAV0ENA2"/>
<sequence>MFSHIKTVILGPFLCLEIKNIIPLSFPIHVQVELLPYSIEPMHDIHSLVQGTIKKGIPDFTTQPFSGKAESKHSKTLVEYLLVNLSNLKLGPMCSTIHIFYFDYILFINVL</sequence>
<accession>A0AAV0ENA2</accession>
<keyword evidence="2" id="KW-1185">Reference proteome</keyword>
<dbReference type="EMBL" id="CAMAPF010000935">
    <property type="protein sequence ID" value="CAH9124720.1"/>
    <property type="molecule type" value="Genomic_DNA"/>
</dbReference>
<evidence type="ECO:0000313" key="2">
    <source>
        <dbReference type="Proteomes" id="UP001152523"/>
    </source>
</evidence>